<dbReference type="Proteomes" id="UP001314169">
    <property type="component" value="Chromosome 16"/>
</dbReference>
<sequence>MYQILTLWLPQSSSGVLSHFFTHLESLQTTLRKLFVSLDSWLDDPCSYCEQRDLQCGPCQTKQLPKGREGKWQWAAPCCCGHLPPSPPVLSPGMTRVQDDATRWLRCSLGTKLSYEEHLTTPIPQTEHIPFAFCVTSGPSSG</sequence>
<gene>
    <name evidence="1" type="ORF">MPIPNATIZW_LOCUS6965</name>
</gene>
<dbReference type="EMBL" id="OY882873">
    <property type="protein sequence ID" value="CAK6438659.1"/>
    <property type="molecule type" value="Genomic_DNA"/>
</dbReference>
<reference evidence="1" key="1">
    <citation type="submission" date="2023-12" db="EMBL/GenBank/DDBJ databases">
        <authorList>
            <person name="Brown T."/>
        </authorList>
    </citation>
    <scope>NUCLEOTIDE SEQUENCE</scope>
</reference>
<evidence type="ECO:0000313" key="2">
    <source>
        <dbReference type="Proteomes" id="UP001314169"/>
    </source>
</evidence>
<accession>A0ABN9ZKQ8</accession>
<name>A0ABN9ZKQ8_PIPNA</name>
<protein>
    <submittedName>
        <fullName evidence="1">Uncharacterized protein</fullName>
    </submittedName>
</protein>
<organism evidence="1 2">
    <name type="scientific">Pipistrellus nathusii</name>
    <name type="common">Nathusius' pipistrelle</name>
    <dbReference type="NCBI Taxonomy" id="59473"/>
    <lineage>
        <taxon>Eukaryota</taxon>
        <taxon>Metazoa</taxon>
        <taxon>Chordata</taxon>
        <taxon>Craniata</taxon>
        <taxon>Vertebrata</taxon>
        <taxon>Euteleostomi</taxon>
        <taxon>Mammalia</taxon>
        <taxon>Eutheria</taxon>
        <taxon>Laurasiatheria</taxon>
        <taxon>Chiroptera</taxon>
        <taxon>Yangochiroptera</taxon>
        <taxon>Vespertilionidae</taxon>
        <taxon>Pipistrellus</taxon>
    </lineage>
</organism>
<proteinExistence type="predicted"/>
<keyword evidence="2" id="KW-1185">Reference proteome</keyword>
<evidence type="ECO:0000313" key="1">
    <source>
        <dbReference type="EMBL" id="CAK6438659.1"/>
    </source>
</evidence>